<dbReference type="GO" id="GO:0016887">
    <property type="term" value="F:ATP hydrolysis activity"/>
    <property type="evidence" value="ECO:0007669"/>
    <property type="project" value="InterPro"/>
</dbReference>
<dbReference type="InterPro" id="IPR003593">
    <property type="entry name" value="AAA+_ATPase"/>
</dbReference>
<dbReference type="GO" id="GO:0005886">
    <property type="term" value="C:plasma membrane"/>
    <property type="evidence" value="ECO:0007669"/>
    <property type="project" value="TreeGrafter"/>
</dbReference>
<dbReference type="RefSeq" id="WP_126618175.1">
    <property type="nucleotide sequence ID" value="NZ_CP034562.1"/>
</dbReference>
<dbReference type="EMBL" id="CP034562">
    <property type="protein sequence ID" value="AZQ64463.1"/>
    <property type="molecule type" value="Genomic_DNA"/>
</dbReference>
<dbReference type="AlphaFoldDB" id="A0A3Q9FRR6"/>
<reference evidence="4 5" key="1">
    <citation type="submission" date="2018-12" db="EMBL/GenBank/DDBJ databases">
        <title>Flammeovirga pectinis sp. nov., isolated from the gut of the Korean scallop, Patinopecten yessoensis.</title>
        <authorList>
            <person name="Bae J.-W."/>
            <person name="Jeong Y.-S."/>
            <person name="Kang W."/>
        </authorList>
    </citation>
    <scope>NUCLEOTIDE SEQUENCE [LARGE SCALE GENOMIC DNA]</scope>
    <source>
        <strain evidence="4 5">L12M1</strain>
    </source>
</reference>
<evidence type="ECO:0000256" key="1">
    <source>
        <dbReference type="ARBA" id="ARBA00022741"/>
    </source>
</evidence>
<dbReference type="SMART" id="SM00382">
    <property type="entry name" value="AAA"/>
    <property type="match status" value="1"/>
</dbReference>
<dbReference type="PROSITE" id="PS50893">
    <property type="entry name" value="ABC_TRANSPORTER_2"/>
    <property type="match status" value="1"/>
</dbReference>
<dbReference type="InterPro" id="IPR015854">
    <property type="entry name" value="ABC_transpr_LolD-like"/>
</dbReference>
<keyword evidence="2 4" id="KW-0067">ATP-binding</keyword>
<dbReference type="Pfam" id="PF00005">
    <property type="entry name" value="ABC_tran"/>
    <property type="match status" value="1"/>
</dbReference>
<dbReference type="PANTHER" id="PTHR24220:SF86">
    <property type="entry name" value="ABC TRANSPORTER ABCH.1"/>
    <property type="match status" value="1"/>
</dbReference>
<dbReference type="Gene3D" id="3.40.50.300">
    <property type="entry name" value="P-loop containing nucleotide triphosphate hydrolases"/>
    <property type="match status" value="1"/>
</dbReference>
<dbReference type="GO" id="GO:0022857">
    <property type="term" value="F:transmembrane transporter activity"/>
    <property type="evidence" value="ECO:0007669"/>
    <property type="project" value="TreeGrafter"/>
</dbReference>
<dbReference type="SUPFAM" id="SSF52540">
    <property type="entry name" value="P-loop containing nucleoside triphosphate hydrolases"/>
    <property type="match status" value="1"/>
</dbReference>
<dbReference type="Proteomes" id="UP000267268">
    <property type="component" value="Chromosome 1"/>
</dbReference>
<dbReference type="InterPro" id="IPR027417">
    <property type="entry name" value="P-loop_NTPase"/>
</dbReference>
<protein>
    <submittedName>
        <fullName evidence="4">ATP-binding cassette domain-containing protein</fullName>
    </submittedName>
</protein>
<organism evidence="4 5">
    <name type="scientific">Flammeovirga pectinis</name>
    <dbReference type="NCBI Taxonomy" id="2494373"/>
    <lineage>
        <taxon>Bacteria</taxon>
        <taxon>Pseudomonadati</taxon>
        <taxon>Bacteroidota</taxon>
        <taxon>Cytophagia</taxon>
        <taxon>Cytophagales</taxon>
        <taxon>Flammeovirgaceae</taxon>
        <taxon>Flammeovirga</taxon>
    </lineage>
</organism>
<evidence type="ECO:0000313" key="4">
    <source>
        <dbReference type="EMBL" id="AZQ64463.1"/>
    </source>
</evidence>
<name>A0A3Q9FRR6_9BACT</name>
<evidence type="ECO:0000256" key="2">
    <source>
        <dbReference type="ARBA" id="ARBA00022840"/>
    </source>
</evidence>
<dbReference type="InterPro" id="IPR003439">
    <property type="entry name" value="ABC_transporter-like_ATP-bd"/>
</dbReference>
<keyword evidence="1" id="KW-0547">Nucleotide-binding</keyword>
<accession>A0A3Q9FRR6</accession>
<keyword evidence="5" id="KW-1185">Reference proteome</keyword>
<dbReference type="OrthoDB" id="1114670at2"/>
<dbReference type="KEGG" id="fll:EI427_20290"/>
<feature type="domain" description="ABC transporter" evidence="3">
    <location>
        <begin position="2"/>
        <end position="212"/>
    </location>
</feature>
<dbReference type="PANTHER" id="PTHR24220">
    <property type="entry name" value="IMPORT ATP-BINDING PROTEIN"/>
    <property type="match status" value="1"/>
</dbReference>
<dbReference type="GO" id="GO:0005524">
    <property type="term" value="F:ATP binding"/>
    <property type="evidence" value="ECO:0007669"/>
    <property type="project" value="UniProtKB-KW"/>
</dbReference>
<proteinExistence type="predicted"/>
<sequence length="213" mass="23778">MIHTNQLKFTYPKGSEISFENFNLEAGNEMLIIGPSGCGKTTLLHLIGGLLQPTTGDIIINNKNIAQLKGQEMDSFRGKYIGIIFQKPHFARALTVGENLYFAQKVGGNKIDKERVKELLNRLGIIKHIDRSPQQMSEGEKQRLSVAMALINKPSILLADEPTASLDDTHATEVIKLLRELSSEENTALIIVTHDSRLKNEFKENILTLKSIQ</sequence>
<evidence type="ECO:0000313" key="5">
    <source>
        <dbReference type="Proteomes" id="UP000267268"/>
    </source>
</evidence>
<gene>
    <name evidence="4" type="ORF">EI427_20290</name>
</gene>
<evidence type="ECO:0000259" key="3">
    <source>
        <dbReference type="PROSITE" id="PS50893"/>
    </source>
</evidence>